<gene>
    <name evidence="4" type="ORF">PVAND_017462</name>
</gene>
<dbReference type="InterPro" id="IPR014756">
    <property type="entry name" value="Ig_E-set"/>
</dbReference>
<evidence type="ECO:0000259" key="3">
    <source>
        <dbReference type="SMART" id="SM01017"/>
    </source>
</evidence>
<dbReference type="OrthoDB" id="2333384at2759"/>
<evidence type="ECO:0000313" key="4">
    <source>
        <dbReference type="EMBL" id="KAG5669575.1"/>
    </source>
</evidence>
<name>A0A9J6BJ41_POLVA</name>
<protein>
    <recommendedName>
        <fullName evidence="3">Arrestin C-terminal-like domain-containing protein</fullName>
    </recommendedName>
</protein>
<dbReference type="AlphaFoldDB" id="A0A9J6BJ41"/>
<evidence type="ECO:0000256" key="2">
    <source>
        <dbReference type="ARBA" id="ARBA00022606"/>
    </source>
</evidence>
<evidence type="ECO:0000313" key="5">
    <source>
        <dbReference type="Proteomes" id="UP001107558"/>
    </source>
</evidence>
<organism evidence="4 5">
    <name type="scientific">Polypedilum vanderplanki</name>
    <name type="common">Sleeping chironomid midge</name>
    <dbReference type="NCBI Taxonomy" id="319348"/>
    <lineage>
        <taxon>Eukaryota</taxon>
        <taxon>Metazoa</taxon>
        <taxon>Ecdysozoa</taxon>
        <taxon>Arthropoda</taxon>
        <taxon>Hexapoda</taxon>
        <taxon>Insecta</taxon>
        <taxon>Pterygota</taxon>
        <taxon>Neoptera</taxon>
        <taxon>Endopterygota</taxon>
        <taxon>Diptera</taxon>
        <taxon>Nematocera</taxon>
        <taxon>Chironomoidea</taxon>
        <taxon>Chironomidae</taxon>
        <taxon>Chironominae</taxon>
        <taxon>Polypedilum</taxon>
        <taxon>Polypedilum</taxon>
    </lineage>
</organism>
<accession>A0A9J6BJ41</accession>
<evidence type="ECO:0000256" key="1">
    <source>
        <dbReference type="ARBA" id="ARBA00005298"/>
    </source>
</evidence>
<dbReference type="SMART" id="SM01017">
    <property type="entry name" value="Arrestin_C"/>
    <property type="match status" value="1"/>
</dbReference>
<dbReference type="InterPro" id="IPR050357">
    <property type="entry name" value="Arrestin_domain-protein"/>
</dbReference>
<keyword evidence="5" id="KW-1185">Reference proteome</keyword>
<dbReference type="InterPro" id="IPR011022">
    <property type="entry name" value="Arrestin_C-like"/>
</dbReference>
<dbReference type="Proteomes" id="UP001107558">
    <property type="component" value="Chromosome 4"/>
</dbReference>
<dbReference type="InterPro" id="IPR011021">
    <property type="entry name" value="Arrestin-like_N"/>
</dbReference>
<feature type="domain" description="Arrestin C-terminal-like" evidence="3">
    <location>
        <begin position="166"/>
        <end position="297"/>
    </location>
</feature>
<keyword evidence="2" id="KW-0716">Sensory transduction</keyword>
<dbReference type="Gene3D" id="2.60.40.640">
    <property type="match status" value="2"/>
</dbReference>
<proteinExistence type="inferred from homology"/>
<dbReference type="SUPFAM" id="SSF81296">
    <property type="entry name" value="E set domains"/>
    <property type="match status" value="2"/>
</dbReference>
<dbReference type="EMBL" id="JADBJN010000004">
    <property type="protein sequence ID" value="KAG5669575.1"/>
    <property type="molecule type" value="Genomic_DNA"/>
</dbReference>
<dbReference type="Pfam" id="PF00339">
    <property type="entry name" value="Arrestin_N"/>
    <property type="match status" value="1"/>
</dbReference>
<dbReference type="GO" id="GO:0005737">
    <property type="term" value="C:cytoplasm"/>
    <property type="evidence" value="ECO:0007669"/>
    <property type="project" value="TreeGrafter"/>
</dbReference>
<dbReference type="PANTHER" id="PTHR11188:SF167">
    <property type="entry name" value="ARRESTIN C-TERMINAL-LIKE DOMAIN-CONTAINING PROTEIN-RELATED"/>
    <property type="match status" value="1"/>
</dbReference>
<sequence length="356" mass="40746">MKCEIELRQQQNRVFVAGEEIDGFVVLKLNQNTIINEVSIQILGHAKCTWSIDSSVYYMQSYHGKIEHLNANLILLHKPINGQAFLSGTHKFNFFFQLPETLPASFNSLEGCVKYKMIITVKRFAKSNSIYEYPFLVTRHVDLNEIIGLDRPLLKVTAKEFTIDFTSKSLYMSAMISQQGFVPHQIIDVRTQIDNRSIVYVKYVKISLKKITIFTSQSPQIHSKKVESTKAVAYCGDVPAHEKRMFMKYLKIPLLSPNISNCDIIKVSYEIQVKAKSIGVTRSPTLRLPIQIGTTPLIRDSSLDYEMDMPLPRLEIAPMSYEECMAMSTPESIDTDLIDFNLPTYDEAINQNRIRE</sequence>
<dbReference type="Pfam" id="PF02752">
    <property type="entry name" value="Arrestin_C"/>
    <property type="match status" value="1"/>
</dbReference>
<dbReference type="InterPro" id="IPR014752">
    <property type="entry name" value="Arrestin-like_C"/>
</dbReference>
<reference evidence="4" key="1">
    <citation type="submission" date="2021-03" db="EMBL/GenBank/DDBJ databases">
        <title>Chromosome level genome of the anhydrobiotic midge Polypedilum vanderplanki.</title>
        <authorList>
            <person name="Yoshida Y."/>
            <person name="Kikawada T."/>
            <person name="Gusev O."/>
        </authorList>
    </citation>
    <scope>NUCLEOTIDE SEQUENCE</scope>
    <source>
        <strain evidence="4">NIAS01</strain>
        <tissue evidence="4">Whole body or cell culture</tissue>
    </source>
</reference>
<dbReference type="GO" id="GO:0015031">
    <property type="term" value="P:protein transport"/>
    <property type="evidence" value="ECO:0007669"/>
    <property type="project" value="TreeGrafter"/>
</dbReference>
<comment type="similarity">
    <text evidence="1">Belongs to the arrestin family.</text>
</comment>
<comment type="caution">
    <text evidence="4">The sequence shown here is derived from an EMBL/GenBank/DDBJ whole genome shotgun (WGS) entry which is preliminary data.</text>
</comment>
<dbReference type="PANTHER" id="PTHR11188">
    <property type="entry name" value="ARRESTIN DOMAIN CONTAINING PROTEIN"/>
    <property type="match status" value="1"/>
</dbReference>